<feature type="compositionally biased region" description="Basic and acidic residues" evidence="1">
    <location>
        <begin position="21"/>
        <end position="32"/>
    </location>
</feature>
<feature type="region of interest" description="Disordered" evidence="1">
    <location>
        <begin position="20"/>
        <end position="85"/>
    </location>
</feature>
<evidence type="ECO:0000256" key="1">
    <source>
        <dbReference type="SAM" id="MobiDB-lite"/>
    </source>
</evidence>
<protein>
    <submittedName>
        <fullName evidence="2">DUF3306 domain-containing protein</fullName>
    </submittedName>
</protein>
<dbReference type="Proteomes" id="UP000738517">
    <property type="component" value="Unassembled WGS sequence"/>
</dbReference>
<name>A0ABW9YNR4_9GAMM</name>
<organism evidence="2 3">
    <name type="scientific">Photobacterium alginatilyticum</name>
    <dbReference type="NCBI Taxonomy" id="1775171"/>
    <lineage>
        <taxon>Bacteria</taxon>
        <taxon>Pseudomonadati</taxon>
        <taxon>Pseudomonadota</taxon>
        <taxon>Gammaproteobacteria</taxon>
        <taxon>Vibrionales</taxon>
        <taxon>Vibrionaceae</taxon>
        <taxon>Photobacterium</taxon>
    </lineage>
</organism>
<feature type="compositionally biased region" description="Basic and acidic residues" evidence="1">
    <location>
        <begin position="53"/>
        <end position="63"/>
    </location>
</feature>
<dbReference type="Pfam" id="PF11748">
    <property type="entry name" value="DUF3306"/>
    <property type="match status" value="1"/>
</dbReference>
<accession>A0ABW9YNR4</accession>
<proteinExistence type="predicted"/>
<reference evidence="2 3" key="1">
    <citation type="journal article" date="2017" name="Int. J. Syst. Evol. Microbiol.">
        <title>Photobacterium alginatilyticum sp. nov., a marine bacterium isolated from bottom seawater.</title>
        <authorList>
            <person name="Wang X."/>
            <person name="Wang Y."/>
            <person name="Yang X."/>
            <person name="Sun H."/>
            <person name="Li B."/>
            <person name="Zhang X.H."/>
        </authorList>
    </citation>
    <scope>NUCLEOTIDE SEQUENCE [LARGE SCALE GENOMIC DNA]</scope>
    <source>
        <strain evidence="2 3">P03D4</strain>
    </source>
</reference>
<evidence type="ECO:0000313" key="2">
    <source>
        <dbReference type="EMBL" id="NBI54876.1"/>
    </source>
</evidence>
<keyword evidence="3" id="KW-1185">Reference proteome</keyword>
<gene>
    <name evidence="2" type="ORF">EIZ48_20370</name>
</gene>
<comment type="caution">
    <text evidence="2">The sequence shown here is derived from an EMBL/GenBank/DDBJ whole genome shotgun (WGS) entry which is preliminary data.</text>
</comment>
<sequence length="244" mass="26410">MKKGALVATNFFQRWSSRKLASREDAVEKQDAVESDADPLLSDDTASLSQVTEAKDKSSHDDDSGTGPNLSKGEDEASGSEALTLKDVANVTFDGGVTSFMRTGVDKSVKKAALRKLFHSDEFNYVSDMDDHTEDFSNIPTLDSGVTKQLRNWVNQASEKLEEVSGQLDASEQMAQSIADDVENTCSAESEHIELVTKTEPTEFESIALASQSASIPTLSEDVSTRCVDTCDESDAVKIPLARS</sequence>
<dbReference type="InterPro" id="IPR021735">
    <property type="entry name" value="DUF3306"/>
</dbReference>
<evidence type="ECO:0000313" key="3">
    <source>
        <dbReference type="Proteomes" id="UP000738517"/>
    </source>
</evidence>
<dbReference type="EMBL" id="RSEJ01000024">
    <property type="protein sequence ID" value="NBI54876.1"/>
    <property type="molecule type" value="Genomic_DNA"/>
</dbReference>